<evidence type="ECO:0000313" key="9">
    <source>
        <dbReference type="EMBL" id="AIV03697.1"/>
    </source>
</evidence>
<dbReference type="KEGG" id="mgj:MGM1_3250"/>
<sequence length="159" mass="19011">MSRLLIDVAYDIAKQNFKKEQFSFESLWDLVTKKMRYSQEQIESEIGEFYSDIMQDSRFIFCGRNHWRLSEYLKLDEKHNMQNMLYDLNQEICEEGYDKVNEKPTLNDDEEELDEQDIEINEENATEFEINDEEEATYENVGKLLKSSNDKTVDGDEEE</sequence>
<feature type="domain" description="HTH HARE-type" evidence="8">
    <location>
        <begin position="3"/>
        <end position="72"/>
    </location>
</feature>
<dbReference type="HOGENOM" id="CLU_129264_0_0_14"/>
<keyword evidence="10" id="KW-1185">Reference proteome</keyword>
<keyword evidence="2 9" id="KW-0240">DNA-directed RNA polymerase</keyword>
<evidence type="ECO:0000259" key="8">
    <source>
        <dbReference type="PROSITE" id="PS51913"/>
    </source>
</evidence>
<dbReference type="PROSITE" id="PS51913">
    <property type="entry name" value="HTH_HARE"/>
    <property type="match status" value="1"/>
</dbReference>
<organism evidence="9 10">
    <name type="scientific">Candidatus Malacoplasma girerdii</name>
    <dbReference type="NCBI Taxonomy" id="1318617"/>
    <lineage>
        <taxon>Bacteria</taxon>
        <taxon>Bacillati</taxon>
        <taxon>Mycoplasmatota</taxon>
        <taxon>Mycoplasmoidales</taxon>
        <taxon>Mycoplasmoidaceae</taxon>
        <taxon>Malacoplasma</taxon>
    </lineage>
</organism>
<evidence type="ECO:0000256" key="2">
    <source>
        <dbReference type="ARBA" id="ARBA00022478"/>
    </source>
</evidence>
<evidence type="ECO:0000256" key="7">
    <source>
        <dbReference type="SAM" id="MobiDB-lite"/>
    </source>
</evidence>
<dbReference type="NCBIfam" id="TIGR04567">
    <property type="entry name" value="RNAP_delt_lowGC"/>
    <property type="match status" value="1"/>
</dbReference>
<dbReference type="GO" id="GO:0000428">
    <property type="term" value="C:DNA-directed RNA polymerase complex"/>
    <property type="evidence" value="ECO:0007669"/>
    <property type="project" value="UniProtKB-KW"/>
</dbReference>
<dbReference type="EMBL" id="CP007711">
    <property type="protein sequence ID" value="AIV03697.1"/>
    <property type="molecule type" value="Genomic_DNA"/>
</dbReference>
<dbReference type="InterPro" id="IPR029757">
    <property type="entry name" value="RpoE"/>
</dbReference>
<dbReference type="GO" id="GO:0006355">
    <property type="term" value="P:regulation of DNA-templated transcription"/>
    <property type="evidence" value="ECO:0007669"/>
    <property type="project" value="InterPro"/>
</dbReference>
<dbReference type="Proteomes" id="UP000030066">
    <property type="component" value="Chromosome"/>
</dbReference>
<dbReference type="STRING" id="1318617.MGM1_3250"/>
<dbReference type="InterPro" id="IPR038087">
    <property type="entry name" value="RNAP_delta_N_dom_sf"/>
</dbReference>
<evidence type="ECO:0000313" key="10">
    <source>
        <dbReference type="Proteomes" id="UP000030066"/>
    </source>
</evidence>
<dbReference type="AlphaFoldDB" id="A0A097SSW8"/>
<feature type="compositionally biased region" description="Acidic residues" evidence="7">
    <location>
        <begin position="107"/>
        <end position="137"/>
    </location>
</feature>
<keyword evidence="3" id="KW-0808">Transferase</keyword>
<evidence type="ECO:0000256" key="6">
    <source>
        <dbReference type="ARBA" id="ARBA00031937"/>
    </source>
</evidence>
<dbReference type="Gene3D" id="1.10.10.1250">
    <property type="entry name" value="RNA polymerase, subunit delta, N-terminal domain"/>
    <property type="match status" value="1"/>
</dbReference>
<dbReference type="InterPro" id="IPR007759">
    <property type="entry name" value="Asxl_HARE-HTH"/>
</dbReference>
<gene>
    <name evidence="9" type="primary">rpoE</name>
    <name evidence="9" type="ORF">MGM1_3250</name>
</gene>
<dbReference type="GO" id="GO:0016779">
    <property type="term" value="F:nucleotidyltransferase activity"/>
    <property type="evidence" value="ECO:0007669"/>
    <property type="project" value="UniProtKB-KW"/>
</dbReference>
<dbReference type="eggNOG" id="COG3343">
    <property type="taxonomic scope" value="Bacteria"/>
</dbReference>
<dbReference type="GO" id="GO:0006351">
    <property type="term" value="P:DNA-templated transcription"/>
    <property type="evidence" value="ECO:0007669"/>
    <property type="project" value="InterPro"/>
</dbReference>
<evidence type="ECO:0000256" key="4">
    <source>
        <dbReference type="ARBA" id="ARBA00022695"/>
    </source>
</evidence>
<feature type="compositionally biased region" description="Basic and acidic residues" evidence="7">
    <location>
        <begin position="148"/>
        <end position="159"/>
    </location>
</feature>
<evidence type="ECO:0000256" key="1">
    <source>
        <dbReference type="ARBA" id="ARBA00009828"/>
    </source>
</evidence>
<comment type="similarity">
    <text evidence="1">Belongs to the RpoE family.</text>
</comment>
<reference evidence="9 10" key="1">
    <citation type="journal article" date="2014" name="PLoS ONE">
        <title>An emerging Mycoplasma associated with trichomoniasis, vaginal infection and disease.</title>
        <authorList>
            <consortium name="Vaginal Microbiome Consortium"/>
            <person name="Fettweis J.M."/>
            <person name="Serrano M.G."/>
            <person name="Huang B."/>
            <person name="Brooks J.P."/>
            <person name="Glascock A.L."/>
            <person name="Sheth N.U."/>
            <person name="Strauss J.F.III."/>
            <person name="Jefferson K.K."/>
            <person name="Buck G.A."/>
        </authorList>
    </citation>
    <scope>NUCLEOTIDE SEQUENCE [LARGE SCALE GENOMIC DNA]</scope>
    <source>
        <strain evidence="9 10">VCU_M1</strain>
    </source>
</reference>
<keyword evidence="4" id="KW-0548">Nucleotidyltransferase</keyword>
<feature type="region of interest" description="Disordered" evidence="7">
    <location>
        <begin position="103"/>
        <end position="159"/>
    </location>
</feature>
<protein>
    <recommendedName>
        <fullName evidence="6">RNAP delta factor</fullName>
    </recommendedName>
</protein>
<evidence type="ECO:0000256" key="5">
    <source>
        <dbReference type="ARBA" id="ARBA00023163"/>
    </source>
</evidence>
<proteinExistence type="inferred from homology"/>
<name>A0A097SSW8_9BACT</name>
<accession>A0A097SSW8</accession>
<evidence type="ECO:0000256" key="3">
    <source>
        <dbReference type="ARBA" id="ARBA00022679"/>
    </source>
</evidence>
<keyword evidence="5" id="KW-0804">Transcription</keyword>